<reference evidence="2" key="1">
    <citation type="submission" date="2019-12" db="EMBL/GenBank/DDBJ databases">
        <title>Genome sequencing and annotation of Brassica cretica.</title>
        <authorList>
            <person name="Studholme D.J."/>
            <person name="Sarris P."/>
        </authorList>
    </citation>
    <scope>NUCLEOTIDE SEQUENCE</scope>
    <source>
        <strain evidence="2">PFS-109/04</strain>
        <tissue evidence="2">Leaf</tissue>
    </source>
</reference>
<name>A0A8S9QAJ1_BRACR</name>
<protein>
    <submittedName>
        <fullName evidence="2">Uncharacterized protein</fullName>
    </submittedName>
</protein>
<evidence type="ECO:0000256" key="1">
    <source>
        <dbReference type="SAM" id="MobiDB-lite"/>
    </source>
</evidence>
<feature type="compositionally biased region" description="Acidic residues" evidence="1">
    <location>
        <begin position="31"/>
        <end position="51"/>
    </location>
</feature>
<evidence type="ECO:0000313" key="3">
    <source>
        <dbReference type="Proteomes" id="UP000712600"/>
    </source>
</evidence>
<dbReference type="Proteomes" id="UP000712600">
    <property type="component" value="Unassembled WGS sequence"/>
</dbReference>
<dbReference type="EMBL" id="QGKX02001290">
    <property type="protein sequence ID" value="KAF3539157.1"/>
    <property type="molecule type" value="Genomic_DNA"/>
</dbReference>
<gene>
    <name evidence="2" type="ORF">F2Q69_00022280</name>
</gene>
<dbReference type="AlphaFoldDB" id="A0A8S9QAJ1"/>
<organism evidence="2 3">
    <name type="scientific">Brassica cretica</name>
    <name type="common">Mustard</name>
    <dbReference type="NCBI Taxonomy" id="69181"/>
    <lineage>
        <taxon>Eukaryota</taxon>
        <taxon>Viridiplantae</taxon>
        <taxon>Streptophyta</taxon>
        <taxon>Embryophyta</taxon>
        <taxon>Tracheophyta</taxon>
        <taxon>Spermatophyta</taxon>
        <taxon>Magnoliopsida</taxon>
        <taxon>eudicotyledons</taxon>
        <taxon>Gunneridae</taxon>
        <taxon>Pentapetalae</taxon>
        <taxon>rosids</taxon>
        <taxon>malvids</taxon>
        <taxon>Brassicales</taxon>
        <taxon>Brassicaceae</taxon>
        <taxon>Brassiceae</taxon>
        <taxon>Brassica</taxon>
    </lineage>
</organism>
<accession>A0A8S9QAJ1</accession>
<evidence type="ECO:0000313" key="2">
    <source>
        <dbReference type="EMBL" id="KAF3539157.1"/>
    </source>
</evidence>
<feature type="region of interest" description="Disordered" evidence="1">
    <location>
        <begin position="31"/>
        <end position="53"/>
    </location>
</feature>
<proteinExistence type="predicted"/>
<sequence>MLISGAMVEVSDKIDKGEVVWVPAIIIKEIDDDVDDDDEDEDEDYEEDEDSDEKKYFVKVCVNPLEL</sequence>
<comment type="caution">
    <text evidence="2">The sequence shown here is derived from an EMBL/GenBank/DDBJ whole genome shotgun (WGS) entry which is preliminary data.</text>
</comment>